<dbReference type="Proteomes" id="UP001145742">
    <property type="component" value="Unassembled WGS sequence"/>
</dbReference>
<evidence type="ECO:0000313" key="2">
    <source>
        <dbReference type="Proteomes" id="UP001145742"/>
    </source>
</evidence>
<organism evidence="1 2">
    <name type="scientific">Willisornis vidua</name>
    <name type="common">Xingu scale-backed antbird</name>
    <dbReference type="NCBI Taxonomy" id="1566151"/>
    <lineage>
        <taxon>Eukaryota</taxon>
        <taxon>Metazoa</taxon>
        <taxon>Chordata</taxon>
        <taxon>Craniata</taxon>
        <taxon>Vertebrata</taxon>
        <taxon>Euteleostomi</taxon>
        <taxon>Archelosauria</taxon>
        <taxon>Archosauria</taxon>
        <taxon>Dinosauria</taxon>
        <taxon>Saurischia</taxon>
        <taxon>Theropoda</taxon>
        <taxon>Coelurosauria</taxon>
        <taxon>Aves</taxon>
        <taxon>Neognathae</taxon>
        <taxon>Neoaves</taxon>
        <taxon>Telluraves</taxon>
        <taxon>Australaves</taxon>
        <taxon>Passeriformes</taxon>
        <taxon>Thamnophilidae</taxon>
        <taxon>Willisornis</taxon>
    </lineage>
</organism>
<keyword evidence="2" id="KW-1185">Reference proteome</keyword>
<dbReference type="Gene3D" id="3.30.70.270">
    <property type="match status" value="1"/>
</dbReference>
<evidence type="ECO:0000313" key="1">
    <source>
        <dbReference type="EMBL" id="KAJ7415292.1"/>
    </source>
</evidence>
<dbReference type="SUPFAM" id="SSF56672">
    <property type="entry name" value="DNA/RNA polymerases"/>
    <property type="match status" value="1"/>
</dbReference>
<evidence type="ECO:0008006" key="3">
    <source>
        <dbReference type="Google" id="ProtNLM"/>
    </source>
</evidence>
<proteinExistence type="predicted"/>
<comment type="caution">
    <text evidence="1">The sequence shown here is derived from an EMBL/GenBank/DDBJ whole genome shotgun (WGS) entry which is preliminary data.</text>
</comment>
<reference evidence="1" key="1">
    <citation type="submission" date="2019-10" db="EMBL/GenBank/DDBJ databases">
        <authorList>
            <person name="Soares A.E.R."/>
            <person name="Aleixo A."/>
            <person name="Schneider P."/>
            <person name="Miyaki C.Y."/>
            <person name="Schneider M.P."/>
            <person name="Mello C."/>
            <person name="Vasconcelos A.T.R."/>
        </authorList>
    </citation>
    <scope>NUCLEOTIDE SEQUENCE</scope>
    <source>
        <tissue evidence="1">Muscle</tissue>
    </source>
</reference>
<dbReference type="InterPro" id="IPR043128">
    <property type="entry name" value="Rev_trsase/Diguanyl_cyclase"/>
</dbReference>
<dbReference type="InterPro" id="IPR043502">
    <property type="entry name" value="DNA/RNA_pol_sf"/>
</dbReference>
<protein>
    <recommendedName>
        <fullName evidence="3">Reverse transcriptase domain-containing protein</fullName>
    </recommendedName>
</protein>
<dbReference type="EMBL" id="WHWB01033964">
    <property type="protein sequence ID" value="KAJ7415292.1"/>
    <property type="molecule type" value="Genomic_DNA"/>
</dbReference>
<gene>
    <name evidence="1" type="ORF">WISP_78915</name>
</gene>
<sequence>MHIPKYSKIASPLYFATYKKNNFQWDPEQQQAFKQIKQEIAHAVALRPVRTGPDVQNGLNSTAGDKGTVDLNIQEEIECTLSKFADDTKLSAAAGTPEGQDAIQRDPDKLKKWAHGNLMRCNKTKCKVLHLGQGKSQEKNGLGNEHYMRKQFQTEKNYNHSNIITLHNSEKIHFHAYKGKEYDKMNQDGISTAEIISLILSKMAITQL</sequence>
<name>A0ABQ9DB55_9PASS</name>
<accession>A0ABQ9DB55</accession>